<proteinExistence type="predicted"/>
<dbReference type="OrthoDB" id="6235974at2759"/>
<dbReference type="CTD" id="20330269"/>
<keyword evidence="2" id="KW-1185">Reference proteome</keyword>
<dbReference type="GeneID" id="20330269"/>
<sequence>MNNAPKIGTPIQPKNVLTTGDQYSPLNCGLLCGANSRISPDSPRPKSAFQDTLKPLTLTYHAYFGVRYYPLDPTQIMDEQT</sequence>
<feature type="non-terminal residue" evidence="1">
    <location>
        <position position="81"/>
    </location>
</feature>
<protein>
    <submittedName>
        <fullName evidence="1">Uncharacterized protein</fullName>
    </submittedName>
</protein>
<accession>A0A074ZSX3</accession>
<gene>
    <name evidence="1" type="ORF">T265_16104</name>
</gene>
<dbReference type="AlphaFoldDB" id="A0A074ZSX3"/>
<dbReference type="KEGG" id="ovi:T265_16104"/>
<reference evidence="1 2" key="1">
    <citation type="submission" date="2013-11" db="EMBL/GenBank/DDBJ databases">
        <title>Opisthorchis viverrini - life in the bile duct.</title>
        <authorList>
            <person name="Young N.D."/>
            <person name="Nagarajan N."/>
            <person name="Lin S.J."/>
            <person name="Korhonen P.K."/>
            <person name="Jex A.R."/>
            <person name="Hall R.S."/>
            <person name="Safavi-Hemami H."/>
            <person name="Kaewkong W."/>
            <person name="Bertrand D."/>
            <person name="Gao S."/>
            <person name="Seet Q."/>
            <person name="Wongkham S."/>
            <person name="Teh B.T."/>
            <person name="Wongkham C."/>
            <person name="Intapan P.M."/>
            <person name="Maleewong W."/>
            <person name="Yang X."/>
            <person name="Hu M."/>
            <person name="Wang Z."/>
            <person name="Hofmann A."/>
            <person name="Sternberg P.W."/>
            <person name="Tan P."/>
            <person name="Wang J."/>
            <person name="Gasser R.B."/>
        </authorList>
    </citation>
    <scope>NUCLEOTIDE SEQUENCE [LARGE SCALE GENOMIC DNA]</scope>
</reference>
<dbReference type="EMBL" id="KL602185">
    <property type="protein sequence ID" value="KER18374.1"/>
    <property type="molecule type" value="Genomic_DNA"/>
</dbReference>
<evidence type="ECO:0000313" key="1">
    <source>
        <dbReference type="EMBL" id="KER18374.1"/>
    </source>
</evidence>
<name>A0A074ZSX3_OPIVI</name>
<dbReference type="RefSeq" id="XP_009177879.1">
    <property type="nucleotide sequence ID" value="XM_009179615.1"/>
</dbReference>
<organism evidence="1 2">
    <name type="scientific">Opisthorchis viverrini</name>
    <name type="common">Southeast Asian liver fluke</name>
    <dbReference type="NCBI Taxonomy" id="6198"/>
    <lineage>
        <taxon>Eukaryota</taxon>
        <taxon>Metazoa</taxon>
        <taxon>Spiralia</taxon>
        <taxon>Lophotrochozoa</taxon>
        <taxon>Platyhelminthes</taxon>
        <taxon>Trematoda</taxon>
        <taxon>Digenea</taxon>
        <taxon>Opisthorchiida</taxon>
        <taxon>Opisthorchiata</taxon>
        <taxon>Opisthorchiidae</taxon>
        <taxon>Opisthorchis</taxon>
    </lineage>
</organism>
<dbReference type="Proteomes" id="UP000054324">
    <property type="component" value="Unassembled WGS sequence"/>
</dbReference>
<evidence type="ECO:0000313" key="2">
    <source>
        <dbReference type="Proteomes" id="UP000054324"/>
    </source>
</evidence>